<feature type="compositionally biased region" description="Basic and acidic residues" evidence="1">
    <location>
        <begin position="148"/>
        <end position="162"/>
    </location>
</feature>
<feature type="compositionally biased region" description="Polar residues" evidence="1">
    <location>
        <begin position="163"/>
        <end position="177"/>
    </location>
</feature>
<sequence>FQGVVTSVFNGRMFITFKLGSTVSSNTGKNSLSVGDVVDICVVSSKDDHFKLVDMGKEIRKRKDLIVRPFETSKCNVYCDADVIDTCDGYFLLDTPVIGKAFFPYKDAPREMEVGDAWKVRMIRRKEKKTFPSYWMATEVVGEHSRLSTTEDRRIERKEETKSISSGYSSAVSLPSSPTQDEEWTTVIITGESKKFYFGNCAMKDGIRICKQLNESGVDLERGSFYRVKWTKARNGTIEATDLDSTPLHLNNFQLE</sequence>
<evidence type="ECO:0000256" key="1">
    <source>
        <dbReference type="SAM" id="MobiDB-lite"/>
    </source>
</evidence>
<keyword evidence="3" id="KW-1185">Reference proteome</keyword>
<gene>
    <name evidence="2" type="ORF">PMAYCL1PPCAC_19315</name>
</gene>
<name>A0AAN5CRL2_9BILA</name>
<dbReference type="AlphaFoldDB" id="A0AAN5CRL2"/>
<evidence type="ECO:0000313" key="2">
    <source>
        <dbReference type="EMBL" id="GMR49120.1"/>
    </source>
</evidence>
<protein>
    <submittedName>
        <fullName evidence="2">Uncharacterized protein</fullName>
    </submittedName>
</protein>
<organism evidence="2 3">
    <name type="scientific">Pristionchus mayeri</name>
    <dbReference type="NCBI Taxonomy" id="1317129"/>
    <lineage>
        <taxon>Eukaryota</taxon>
        <taxon>Metazoa</taxon>
        <taxon>Ecdysozoa</taxon>
        <taxon>Nematoda</taxon>
        <taxon>Chromadorea</taxon>
        <taxon>Rhabditida</taxon>
        <taxon>Rhabditina</taxon>
        <taxon>Diplogasteromorpha</taxon>
        <taxon>Diplogasteroidea</taxon>
        <taxon>Neodiplogasteridae</taxon>
        <taxon>Pristionchus</taxon>
    </lineage>
</organism>
<feature type="non-terminal residue" evidence="2">
    <location>
        <position position="256"/>
    </location>
</feature>
<feature type="non-terminal residue" evidence="2">
    <location>
        <position position="1"/>
    </location>
</feature>
<evidence type="ECO:0000313" key="3">
    <source>
        <dbReference type="Proteomes" id="UP001328107"/>
    </source>
</evidence>
<feature type="region of interest" description="Disordered" evidence="1">
    <location>
        <begin position="148"/>
        <end position="177"/>
    </location>
</feature>
<accession>A0AAN5CRL2</accession>
<dbReference type="EMBL" id="BTRK01000004">
    <property type="protein sequence ID" value="GMR49120.1"/>
    <property type="molecule type" value="Genomic_DNA"/>
</dbReference>
<dbReference type="Proteomes" id="UP001328107">
    <property type="component" value="Unassembled WGS sequence"/>
</dbReference>
<proteinExistence type="predicted"/>
<reference evidence="3" key="1">
    <citation type="submission" date="2022-10" db="EMBL/GenBank/DDBJ databases">
        <title>Genome assembly of Pristionchus species.</title>
        <authorList>
            <person name="Yoshida K."/>
            <person name="Sommer R.J."/>
        </authorList>
    </citation>
    <scope>NUCLEOTIDE SEQUENCE [LARGE SCALE GENOMIC DNA]</scope>
    <source>
        <strain evidence="3">RS5460</strain>
    </source>
</reference>
<comment type="caution">
    <text evidence="2">The sequence shown here is derived from an EMBL/GenBank/DDBJ whole genome shotgun (WGS) entry which is preliminary data.</text>
</comment>